<name>A0A0W0TP25_9GAMM</name>
<accession>A0A0W0TP25</accession>
<organism evidence="1 2">
    <name type="scientific">Legionella geestiana</name>
    <dbReference type="NCBI Taxonomy" id="45065"/>
    <lineage>
        <taxon>Bacteria</taxon>
        <taxon>Pseudomonadati</taxon>
        <taxon>Pseudomonadota</taxon>
        <taxon>Gammaproteobacteria</taxon>
        <taxon>Legionellales</taxon>
        <taxon>Legionellaceae</taxon>
        <taxon>Legionella</taxon>
    </lineage>
</organism>
<evidence type="ECO:0000313" key="1">
    <source>
        <dbReference type="EMBL" id="KTC97309.1"/>
    </source>
</evidence>
<dbReference type="STRING" id="45065.Lgee_1970"/>
<reference evidence="1 2" key="1">
    <citation type="submission" date="2015-11" db="EMBL/GenBank/DDBJ databases">
        <title>Genomic analysis of 38 Legionella species identifies large and diverse effector repertoires.</title>
        <authorList>
            <person name="Burstein D."/>
            <person name="Amaro F."/>
            <person name="Zusman T."/>
            <person name="Lifshitz Z."/>
            <person name="Cohen O."/>
            <person name="Gilbert J.A."/>
            <person name="Pupko T."/>
            <person name="Shuman H.A."/>
            <person name="Segal G."/>
        </authorList>
    </citation>
    <scope>NUCLEOTIDE SEQUENCE [LARGE SCALE GENOMIC DNA]</scope>
    <source>
        <strain evidence="1 2">ATCC 49504</strain>
    </source>
</reference>
<proteinExistence type="predicted"/>
<keyword evidence="2" id="KW-1185">Reference proteome</keyword>
<dbReference type="PROSITE" id="PS51257">
    <property type="entry name" value="PROKAR_LIPOPROTEIN"/>
    <property type="match status" value="1"/>
</dbReference>
<dbReference type="PATRIC" id="fig|45065.4.peg.2138"/>
<gene>
    <name evidence="1" type="ORF">Lgee_1970</name>
</gene>
<dbReference type="OrthoDB" id="194242at2"/>
<dbReference type="AlphaFoldDB" id="A0A0W0TP25"/>
<sequence length="134" mass="14130">MKKCMTLAACIIALSGCASVVSGTHQSLSVTTHPVKGAQCVLENNKGKWYINETPASVTVHRSYNNLLVRCEKDGYAKNELSIKSLTKPAAFGNVLLGGAAGAAIDMANGAAYDYPSEIHIPLRPNAVKSSIKP</sequence>
<comment type="caution">
    <text evidence="1">The sequence shown here is derived from an EMBL/GenBank/DDBJ whole genome shotgun (WGS) entry which is preliminary data.</text>
</comment>
<protein>
    <submittedName>
        <fullName evidence="1">Uncharacterized protein</fullName>
    </submittedName>
</protein>
<dbReference type="Proteomes" id="UP000054785">
    <property type="component" value="Unassembled WGS sequence"/>
</dbReference>
<dbReference type="RefSeq" id="WP_028385628.1">
    <property type="nucleotide sequence ID" value="NZ_CAAAHN010000002.1"/>
</dbReference>
<evidence type="ECO:0000313" key="2">
    <source>
        <dbReference type="Proteomes" id="UP000054785"/>
    </source>
</evidence>
<dbReference type="EMBL" id="LNYC01000072">
    <property type="protein sequence ID" value="KTC97309.1"/>
    <property type="molecule type" value="Genomic_DNA"/>
</dbReference>